<dbReference type="RefSeq" id="WP_169623227.1">
    <property type="nucleotide sequence ID" value="NZ_JABBNT010000001.1"/>
</dbReference>
<dbReference type="Gene3D" id="1.20.5.1040">
    <property type="entry name" value="Sensor protein qsec"/>
    <property type="match status" value="1"/>
</dbReference>
<dbReference type="Gene3D" id="3.30.565.10">
    <property type="entry name" value="Histidine kinase-like ATPase, C-terminal domain"/>
    <property type="match status" value="1"/>
</dbReference>
<keyword evidence="11" id="KW-0902">Two-component regulatory system</keyword>
<dbReference type="InterPro" id="IPR036890">
    <property type="entry name" value="HATPase_C_sf"/>
</dbReference>
<dbReference type="InterPro" id="IPR003661">
    <property type="entry name" value="HisK_dim/P_dom"/>
</dbReference>
<dbReference type="Pfam" id="PF02518">
    <property type="entry name" value="HATPase_c"/>
    <property type="match status" value="1"/>
</dbReference>
<evidence type="ECO:0000313" key="15">
    <source>
        <dbReference type="EMBL" id="NMM42909.1"/>
    </source>
</evidence>
<comment type="catalytic activity">
    <reaction evidence="1">
        <text>ATP + protein L-histidine = ADP + protein N-phospho-L-histidine.</text>
        <dbReference type="EC" id="2.7.13.3"/>
    </reaction>
</comment>
<keyword evidence="13" id="KW-0472">Membrane</keyword>
<dbReference type="GO" id="GO:0005886">
    <property type="term" value="C:plasma membrane"/>
    <property type="evidence" value="ECO:0007669"/>
    <property type="project" value="TreeGrafter"/>
</dbReference>
<sequence length="445" mass="48018">MKTGYSLRRRLVIGLSVSVTALWLIGTAVSAFVVRHELDEAFDSALQETAQRILPLAVIDVLELGETDTARRISPLSHQEEYLIYILRRADGTVLLHSHNADPAVFPDRPSTGFRNSGDHRIYGESAVSGSYILEVAEPLAHRREATMESSVALLYPLLVLLPIGLFGLFWLTRRGLAPVLTLCGEIGQRGSKDLSPIAGGGLPEEVLPIVTSVNELLGQLSKSLAAERAFAANSAHELRTPIAGALAQTQRLRDQLDTDDLRHRADALEASLKRIQRISEKLMQLARAEGAGVLAAHESDLRPILDHLVESYRRDHDQAARIEYHAAQPHLMSRLDPDSFGILIGNLIENALKHSNPGSTIKITVNAPGTIQIDNDAPPIGPNDLSRLKDPFARGGSTAEGSGLGLAIAHTIAEAAGADLTLRSPSPGRDSGFTARLTLVNEPS</sequence>
<proteinExistence type="predicted"/>
<evidence type="ECO:0000256" key="2">
    <source>
        <dbReference type="ARBA" id="ARBA00004141"/>
    </source>
</evidence>
<accession>A0A7Y0HF64</accession>
<dbReference type="PANTHER" id="PTHR45436:SF14">
    <property type="entry name" value="SENSOR PROTEIN QSEC"/>
    <property type="match status" value="1"/>
</dbReference>
<evidence type="ECO:0000256" key="7">
    <source>
        <dbReference type="ARBA" id="ARBA00022741"/>
    </source>
</evidence>
<dbReference type="AlphaFoldDB" id="A0A7Y0HF64"/>
<keyword evidence="8 15" id="KW-0418">Kinase</keyword>
<dbReference type="EC" id="2.7.13.3" evidence="3"/>
<comment type="caution">
    <text evidence="15">The sequence shown here is derived from an EMBL/GenBank/DDBJ whole genome shotgun (WGS) entry which is preliminary data.</text>
</comment>
<dbReference type="PROSITE" id="PS50109">
    <property type="entry name" value="HIS_KIN"/>
    <property type="match status" value="1"/>
</dbReference>
<evidence type="ECO:0000313" key="16">
    <source>
        <dbReference type="Proteomes" id="UP000539372"/>
    </source>
</evidence>
<dbReference type="InterPro" id="IPR036097">
    <property type="entry name" value="HisK_dim/P_sf"/>
</dbReference>
<keyword evidence="4" id="KW-0597">Phosphoprotein</keyword>
<keyword evidence="16" id="KW-1185">Reference proteome</keyword>
<organism evidence="15 16">
    <name type="scientific">Pacificispira spongiicola</name>
    <dbReference type="NCBI Taxonomy" id="2729598"/>
    <lineage>
        <taxon>Bacteria</taxon>
        <taxon>Pseudomonadati</taxon>
        <taxon>Pseudomonadota</taxon>
        <taxon>Alphaproteobacteria</taxon>
        <taxon>Rhodospirillales</taxon>
        <taxon>Rhodospirillaceae</taxon>
        <taxon>Pacificispira</taxon>
    </lineage>
</organism>
<dbReference type="CDD" id="cd00082">
    <property type="entry name" value="HisKA"/>
    <property type="match status" value="1"/>
</dbReference>
<dbReference type="PANTHER" id="PTHR45436">
    <property type="entry name" value="SENSOR HISTIDINE KINASE YKOH"/>
    <property type="match status" value="1"/>
</dbReference>
<dbReference type="CDD" id="cd00075">
    <property type="entry name" value="HATPase"/>
    <property type="match status" value="1"/>
</dbReference>
<dbReference type="GO" id="GO:0005524">
    <property type="term" value="F:ATP binding"/>
    <property type="evidence" value="ECO:0007669"/>
    <property type="project" value="UniProtKB-KW"/>
</dbReference>
<evidence type="ECO:0000256" key="9">
    <source>
        <dbReference type="ARBA" id="ARBA00022840"/>
    </source>
</evidence>
<dbReference type="Gene3D" id="1.10.287.130">
    <property type="match status" value="1"/>
</dbReference>
<dbReference type="EMBL" id="JABBNT010000001">
    <property type="protein sequence ID" value="NMM42909.1"/>
    <property type="molecule type" value="Genomic_DNA"/>
</dbReference>
<evidence type="ECO:0000256" key="4">
    <source>
        <dbReference type="ARBA" id="ARBA00022553"/>
    </source>
</evidence>
<evidence type="ECO:0000256" key="3">
    <source>
        <dbReference type="ARBA" id="ARBA00012438"/>
    </source>
</evidence>
<comment type="subcellular location">
    <subcellularLocation>
        <location evidence="2">Membrane</location>
        <topology evidence="2">Multi-pass membrane protein</topology>
    </subcellularLocation>
</comment>
<gene>
    <name evidence="15" type="ORF">HH303_00360</name>
</gene>
<dbReference type="SUPFAM" id="SSF47384">
    <property type="entry name" value="Homodimeric domain of signal transducing histidine kinase"/>
    <property type="match status" value="1"/>
</dbReference>
<keyword evidence="10 13" id="KW-1133">Transmembrane helix</keyword>
<evidence type="ECO:0000256" key="13">
    <source>
        <dbReference type="SAM" id="Phobius"/>
    </source>
</evidence>
<dbReference type="InterPro" id="IPR050428">
    <property type="entry name" value="TCS_sensor_his_kinase"/>
</dbReference>
<dbReference type="InterPro" id="IPR005467">
    <property type="entry name" value="His_kinase_dom"/>
</dbReference>
<evidence type="ECO:0000256" key="11">
    <source>
        <dbReference type="ARBA" id="ARBA00023012"/>
    </source>
</evidence>
<evidence type="ECO:0000256" key="1">
    <source>
        <dbReference type="ARBA" id="ARBA00000085"/>
    </source>
</evidence>
<keyword evidence="7" id="KW-0547">Nucleotide-binding</keyword>
<feature type="transmembrane region" description="Helical" evidence="13">
    <location>
        <begin position="12"/>
        <end position="34"/>
    </location>
</feature>
<dbReference type="InterPro" id="IPR003594">
    <property type="entry name" value="HATPase_dom"/>
</dbReference>
<dbReference type="GO" id="GO:0000155">
    <property type="term" value="F:phosphorelay sensor kinase activity"/>
    <property type="evidence" value="ECO:0007669"/>
    <property type="project" value="InterPro"/>
</dbReference>
<evidence type="ECO:0000256" key="6">
    <source>
        <dbReference type="ARBA" id="ARBA00022692"/>
    </source>
</evidence>
<name>A0A7Y0HF64_9PROT</name>
<keyword evidence="12" id="KW-0175">Coiled coil</keyword>
<dbReference type="SMART" id="SM00387">
    <property type="entry name" value="HATPase_c"/>
    <property type="match status" value="1"/>
</dbReference>
<keyword evidence="9" id="KW-0067">ATP-binding</keyword>
<keyword evidence="6 13" id="KW-0812">Transmembrane</keyword>
<evidence type="ECO:0000256" key="8">
    <source>
        <dbReference type="ARBA" id="ARBA00022777"/>
    </source>
</evidence>
<protein>
    <recommendedName>
        <fullName evidence="3">histidine kinase</fullName>
        <ecNumber evidence="3">2.7.13.3</ecNumber>
    </recommendedName>
</protein>
<feature type="transmembrane region" description="Helical" evidence="13">
    <location>
        <begin position="153"/>
        <end position="172"/>
    </location>
</feature>
<feature type="coiled-coil region" evidence="12">
    <location>
        <begin position="259"/>
        <end position="289"/>
    </location>
</feature>
<evidence type="ECO:0000256" key="5">
    <source>
        <dbReference type="ARBA" id="ARBA00022679"/>
    </source>
</evidence>
<evidence type="ECO:0000259" key="14">
    <source>
        <dbReference type="PROSITE" id="PS50109"/>
    </source>
</evidence>
<reference evidence="15 16" key="1">
    <citation type="submission" date="2020-04" db="EMBL/GenBank/DDBJ databases">
        <title>Rhodospirillaceae bacterium KN72 isolated from deep sea.</title>
        <authorList>
            <person name="Zhang D.-C."/>
        </authorList>
    </citation>
    <scope>NUCLEOTIDE SEQUENCE [LARGE SCALE GENOMIC DNA]</scope>
    <source>
        <strain evidence="15 16">KN72</strain>
    </source>
</reference>
<feature type="domain" description="Histidine kinase" evidence="14">
    <location>
        <begin position="234"/>
        <end position="442"/>
    </location>
</feature>
<dbReference type="Proteomes" id="UP000539372">
    <property type="component" value="Unassembled WGS sequence"/>
</dbReference>
<evidence type="ECO:0000256" key="10">
    <source>
        <dbReference type="ARBA" id="ARBA00022989"/>
    </source>
</evidence>
<evidence type="ECO:0000256" key="12">
    <source>
        <dbReference type="SAM" id="Coils"/>
    </source>
</evidence>
<dbReference type="SMART" id="SM00388">
    <property type="entry name" value="HisKA"/>
    <property type="match status" value="1"/>
</dbReference>
<keyword evidence="5" id="KW-0808">Transferase</keyword>
<dbReference type="SUPFAM" id="SSF55874">
    <property type="entry name" value="ATPase domain of HSP90 chaperone/DNA topoisomerase II/histidine kinase"/>
    <property type="match status" value="1"/>
</dbReference>
<dbReference type="Pfam" id="PF00512">
    <property type="entry name" value="HisKA"/>
    <property type="match status" value="1"/>
</dbReference>